<evidence type="ECO:0000256" key="9">
    <source>
        <dbReference type="ARBA" id="ARBA00023141"/>
    </source>
</evidence>
<feature type="domain" description="ACT" evidence="12">
    <location>
        <begin position="300"/>
        <end position="370"/>
    </location>
</feature>
<dbReference type="Pfam" id="PF20463">
    <property type="entry name" value="PDH_C"/>
    <property type="match status" value="1"/>
</dbReference>
<dbReference type="InterPro" id="IPR046825">
    <property type="entry name" value="PDH_C"/>
</dbReference>
<dbReference type="PANTHER" id="PTHR21363:SF0">
    <property type="entry name" value="PREPHENATE DEHYDROGENASE [NADP(+)]"/>
    <property type="match status" value="1"/>
</dbReference>
<dbReference type="SUPFAM" id="SSF48179">
    <property type="entry name" value="6-phosphogluconate dehydrogenase C-terminal domain-like"/>
    <property type="match status" value="1"/>
</dbReference>
<comment type="pathway">
    <text evidence="1">Amino-acid biosynthesis; L-tyrosine biosynthesis; (4-hydroxyphenyl)pyruvate from prephenate (NAD(+) route): step 1/1.</text>
</comment>
<evidence type="ECO:0000256" key="4">
    <source>
        <dbReference type="ARBA" id="ARBA00016891"/>
    </source>
</evidence>
<dbReference type="InterPro" id="IPR036291">
    <property type="entry name" value="NAD(P)-bd_dom_sf"/>
</dbReference>
<proteinExistence type="inferred from homology"/>
<evidence type="ECO:0000313" key="14">
    <source>
        <dbReference type="Proteomes" id="UP000674938"/>
    </source>
</evidence>
<accession>A0A940P539</accession>
<comment type="similarity">
    <text evidence="2">Belongs to the prephenate/arogenate dehydrogenase family.</text>
</comment>
<comment type="catalytic activity">
    <reaction evidence="10">
        <text>prephenate + NAD(+) = 3-(4-hydroxyphenyl)pyruvate + CO2 + NADH</text>
        <dbReference type="Rhea" id="RHEA:13869"/>
        <dbReference type="ChEBI" id="CHEBI:16526"/>
        <dbReference type="ChEBI" id="CHEBI:29934"/>
        <dbReference type="ChEBI" id="CHEBI:36242"/>
        <dbReference type="ChEBI" id="CHEBI:57540"/>
        <dbReference type="ChEBI" id="CHEBI:57945"/>
        <dbReference type="EC" id="1.3.1.12"/>
    </reaction>
</comment>
<dbReference type="NCBIfam" id="NF005107">
    <property type="entry name" value="PRK06545.1-5"/>
    <property type="match status" value="1"/>
</dbReference>
<evidence type="ECO:0000313" key="13">
    <source>
        <dbReference type="EMBL" id="MBP1041734.1"/>
    </source>
</evidence>
<evidence type="ECO:0000259" key="11">
    <source>
        <dbReference type="PROSITE" id="PS51176"/>
    </source>
</evidence>
<evidence type="ECO:0000256" key="10">
    <source>
        <dbReference type="ARBA" id="ARBA00049260"/>
    </source>
</evidence>
<dbReference type="RefSeq" id="WP_209528138.1">
    <property type="nucleotide sequence ID" value="NZ_JAEEGA010000007.1"/>
</dbReference>
<reference evidence="13" key="1">
    <citation type="submission" date="2020-12" db="EMBL/GenBank/DDBJ databases">
        <title>Vagococcus allomyrinae sp. nov. and Enterococcus lavae sp. nov., isolated from the larvae of Allomyrina dichotoma.</title>
        <authorList>
            <person name="Lee S.D."/>
        </authorList>
    </citation>
    <scope>NUCLEOTIDE SEQUENCE</scope>
    <source>
        <strain evidence="13">BWB3-3</strain>
    </source>
</reference>
<name>A0A940P539_9ENTE</name>
<dbReference type="InterPro" id="IPR050812">
    <property type="entry name" value="Preph/Arog_dehydrog"/>
</dbReference>
<keyword evidence="5" id="KW-0827">Tyrosine biosynthesis</keyword>
<keyword evidence="14" id="KW-1185">Reference proteome</keyword>
<keyword evidence="8" id="KW-0520">NAD</keyword>
<dbReference type="AlphaFoldDB" id="A0A940P539"/>
<organism evidence="13 14">
    <name type="scientific">Vagococcus allomyrinae</name>
    <dbReference type="NCBI Taxonomy" id="2794353"/>
    <lineage>
        <taxon>Bacteria</taxon>
        <taxon>Bacillati</taxon>
        <taxon>Bacillota</taxon>
        <taxon>Bacilli</taxon>
        <taxon>Lactobacillales</taxon>
        <taxon>Enterococcaceae</taxon>
        <taxon>Vagococcus</taxon>
    </lineage>
</organism>
<evidence type="ECO:0000256" key="1">
    <source>
        <dbReference type="ARBA" id="ARBA00005067"/>
    </source>
</evidence>
<dbReference type="PANTHER" id="PTHR21363">
    <property type="entry name" value="PREPHENATE DEHYDROGENASE"/>
    <property type="match status" value="1"/>
</dbReference>
<dbReference type="FunFam" id="1.10.3660.10:FF:000003">
    <property type="entry name" value="Prephenate dehydrogenase"/>
    <property type="match status" value="1"/>
</dbReference>
<dbReference type="SUPFAM" id="SSF55021">
    <property type="entry name" value="ACT-like"/>
    <property type="match status" value="1"/>
</dbReference>
<dbReference type="GO" id="GO:0070403">
    <property type="term" value="F:NAD+ binding"/>
    <property type="evidence" value="ECO:0007669"/>
    <property type="project" value="InterPro"/>
</dbReference>
<evidence type="ECO:0000256" key="7">
    <source>
        <dbReference type="ARBA" id="ARBA00023002"/>
    </source>
</evidence>
<comment type="caution">
    <text evidence="13">The sequence shown here is derived from an EMBL/GenBank/DDBJ whole genome shotgun (WGS) entry which is preliminary data.</text>
</comment>
<dbReference type="EC" id="1.3.1.12" evidence="3"/>
<evidence type="ECO:0000256" key="2">
    <source>
        <dbReference type="ARBA" id="ARBA00007964"/>
    </source>
</evidence>
<keyword evidence="6" id="KW-0028">Amino-acid biosynthesis</keyword>
<keyword evidence="7 13" id="KW-0560">Oxidoreductase</keyword>
<dbReference type="Pfam" id="PF02153">
    <property type="entry name" value="PDH_N"/>
    <property type="match status" value="1"/>
</dbReference>
<evidence type="ECO:0000256" key="8">
    <source>
        <dbReference type="ARBA" id="ARBA00023027"/>
    </source>
</evidence>
<dbReference type="PROSITE" id="PS51176">
    <property type="entry name" value="PDH_ADH"/>
    <property type="match status" value="1"/>
</dbReference>
<dbReference type="InterPro" id="IPR008927">
    <property type="entry name" value="6-PGluconate_DH-like_C_sf"/>
</dbReference>
<dbReference type="Gene3D" id="3.40.50.720">
    <property type="entry name" value="NAD(P)-binding Rossmann-like Domain"/>
    <property type="match status" value="1"/>
</dbReference>
<dbReference type="GO" id="GO:0006571">
    <property type="term" value="P:tyrosine biosynthetic process"/>
    <property type="evidence" value="ECO:0007669"/>
    <property type="project" value="UniProtKB-KW"/>
</dbReference>
<dbReference type="Proteomes" id="UP000674938">
    <property type="component" value="Unassembled WGS sequence"/>
</dbReference>
<evidence type="ECO:0000256" key="5">
    <source>
        <dbReference type="ARBA" id="ARBA00022498"/>
    </source>
</evidence>
<dbReference type="PROSITE" id="PS51671">
    <property type="entry name" value="ACT"/>
    <property type="match status" value="1"/>
</dbReference>
<dbReference type="InterPro" id="IPR046826">
    <property type="entry name" value="PDH_N"/>
</dbReference>
<gene>
    <name evidence="13" type="ORF">I6N95_12010</name>
</gene>
<feature type="domain" description="Prephenate/arogenate dehydrogenase" evidence="11">
    <location>
        <begin position="6"/>
        <end position="295"/>
    </location>
</feature>
<dbReference type="SUPFAM" id="SSF51735">
    <property type="entry name" value="NAD(P)-binding Rossmann-fold domains"/>
    <property type="match status" value="1"/>
</dbReference>
<keyword evidence="9" id="KW-0057">Aromatic amino acid biosynthesis</keyword>
<dbReference type="FunFam" id="3.40.50.720:FF:000208">
    <property type="entry name" value="Prephenate dehydrogenase"/>
    <property type="match status" value="1"/>
</dbReference>
<dbReference type="GO" id="GO:0004665">
    <property type="term" value="F:prephenate dehydrogenase (NADP+) activity"/>
    <property type="evidence" value="ECO:0007669"/>
    <property type="project" value="InterPro"/>
</dbReference>
<sequence>MSETFRRVLIVGTGLIGGSLCLSIKKECPQAILVGMDANESSLEEALKVRAIDEIGTDFVAEVLKADLLLLCTPVKQTLSFLKEVDKLSLMRPLVISDVGSTKGEIMGLAETLTNDQLSFIGGHPMAGSHKSGFIAADVDLFENAYYVLTPSSTVSAETVDRLQALLKGTRGKFVEMTAAEHDQITGVVSHLPHIIASALVKHNQVLVKQLPMTKKLAAGGFRDITRIASSDPAMWTDILLSNQEVLVAEMKDWQKQMADILNWLERADKQTIFDFFASAKNARDALPQRKSGAIPAFNDLFVQVPDHPGEIAKVTGILAGANVSLTNLKIIENREDIFGTLQLTFKNQQDVKIAFNLLTKDGGYTCYEK</sequence>
<evidence type="ECO:0000256" key="3">
    <source>
        <dbReference type="ARBA" id="ARBA00012068"/>
    </source>
</evidence>
<protein>
    <recommendedName>
        <fullName evidence="4">Prephenate dehydrogenase</fullName>
        <ecNumber evidence="3">1.3.1.12</ecNumber>
    </recommendedName>
</protein>
<dbReference type="Gene3D" id="1.10.3660.10">
    <property type="entry name" value="6-phosphogluconate dehydrogenase C-terminal like domain"/>
    <property type="match status" value="1"/>
</dbReference>
<evidence type="ECO:0000259" key="12">
    <source>
        <dbReference type="PROSITE" id="PS51671"/>
    </source>
</evidence>
<dbReference type="EMBL" id="JAEEGA010000007">
    <property type="protein sequence ID" value="MBP1041734.1"/>
    <property type="molecule type" value="Genomic_DNA"/>
</dbReference>
<dbReference type="InterPro" id="IPR003099">
    <property type="entry name" value="Prephen_DH"/>
</dbReference>
<dbReference type="GO" id="GO:0008977">
    <property type="term" value="F:prephenate dehydrogenase (NAD+) activity"/>
    <property type="evidence" value="ECO:0007669"/>
    <property type="project" value="UniProtKB-EC"/>
</dbReference>
<dbReference type="InterPro" id="IPR002912">
    <property type="entry name" value="ACT_dom"/>
</dbReference>
<evidence type="ECO:0000256" key="6">
    <source>
        <dbReference type="ARBA" id="ARBA00022605"/>
    </source>
</evidence>
<dbReference type="CDD" id="cd04909">
    <property type="entry name" value="ACT_PDH-BS"/>
    <property type="match status" value="1"/>
</dbReference>
<dbReference type="InterPro" id="IPR045865">
    <property type="entry name" value="ACT-like_dom_sf"/>
</dbReference>